<dbReference type="OrthoDB" id="2080342at2"/>
<dbReference type="Pfam" id="PF18950">
    <property type="entry name" value="DUF5694"/>
    <property type="match status" value="1"/>
</dbReference>
<dbReference type="AlphaFoldDB" id="A0A6N8TW41"/>
<dbReference type="InterPro" id="IPR043749">
    <property type="entry name" value="DUF5694"/>
</dbReference>
<evidence type="ECO:0000313" key="2">
    <source>
        <dbReference type="Proteomes" id="UP000436284"/>
    </source>
</evidence>
<proteinExistence type="predicted"/>
<keyword evidence="2" id="KW-1185">Reference proteome</keyword>
<comment type="caution">
    <text evidence="1">The sequence shown here is derived from an EMBL/GenBank/DDBJ whole genome shotgun (WGS) entry which is preliminary data.</text>
</comment>
<dbReference type="RefSeq" id="WP_160652109.1">
    <property type="nucleotide sequence ID" value="NZ_JBHRWU010000001.1"/>
</dbReference>
<evidence type="ECO:0000313" key="1">
    <source>
        <dbReference type="EMBL" id="MXQ50138.1"/>
    </source>
</evidence>
<organism evidence="1 2">
    <name type="scientific">Salinicoccus hispanicus</name>
    <dbReference type="NCBI Taxonomy" id="157225"/>
    <lineage>
        <taxon>Bacteria</taxon>
        <taxon>Bacillati</taxon>
        <taxon>Bacillota</taxon>
        <taxon>Bacilli</taxon>
        <taxon>Bacillales</taxon>
        <taxon>Staphylococcaceae</taxon>
        <taxon>Salinicoccus</taxon>
    </lineage>
</organism>
<accession>A0A6N8TW41</accession>
<name>A0A6N8TW41_9STAP</name>
<gene>
    <name evidence="1" type="ORF">GQ671_02330</name>
</gene>
<protein>
    <recommendedName>
        <fullName evidence="3">TraB/GumN family protein</fullName>
    </recommendedName>
</protein>
<evidence type="ECO:0008006" key="3">
    <source>
        <dbReference type="Google" id="ProtNLM"/>
    </source>
</evidence>
<sequence>MGSKMIRSKEENLQDRAEVFIVGTYHFTNNGDMVDNSGAIDVRSDHEQIKDLVEALARYNPSALAVEVTKDRNRALNDDYHAYIKDEIALNDTEVYQVMFRLGEKLQHERIHAVDWMKSVGNRGMGEVAELAKEHQKDKFDKVIEIFNNDPINADNSILDNLALINDENFVSQVHSGYMKLGQIGVDEDYVGIDWLRWWYQRNLIIYKNVMDIVHSGNKKVMLLIGASHVHLLKQFIEESGEANVITFNDIYKY</sequence>
<dbReference type="EMBL" id="WUUK01000001">
    <property type="protein sequence ID" value="MXQ50138.1"/>
    <property type="molecule type" value="Genomic_DNA"/>
</dbReference>
<dbReference type="Proteomes" id="UP000436284">
    <property type="component" value="Unassembled WGS sequence"/>
</dbReference>
<reference evidence="1 2" key="1">
    <citation type="submission" date="2019-12" db="EMBL/GenBank/DDBJ databases">
        <title>Salinicoccus cyprini sp. nov., isolated from gastro-intestinal tract of mirror carp, Cyprinus carpio var. specularis, collected from Gobind Sagar Reservoir, Himachal Pradesh, India.</title>
        <authorList>
            <person name="Talwar C."/>
            <person name="Singh A.K."/>
            <person name="Lal R."/>
            <person name="Negi R.K."/>
        </authorList>
    </citation>
    <scope>NUCLEOTIDE SEQUENCE [LARGE SCALE GENOMIC DNA]</scope>
    <source>
        <strain evidence="1 2">J-82</strain>
    </source>
</reference>